<evidence type="ECO:0000313" key="3">
    <source>
        <dbReference type="Proteomes" id="UP000003639"/>
    </source>
</evidence>
<protein>
    <submittedName>
        <fullName evidence="2">Uncharacterized protein</fullName>
    </submittedName>
</protein>
<dbReference type="STRING" id="411467.BACCAP_01531"/>
<dbReference type="Proteomes" id="UP000003639">
    <property type="component" value="Unassembled WGS sequence"/>
</dbReference>
<sequence>MGSETSGGGKPPHVSAPALTRSLCQPEKKMSIPFSGMMYKKLDRKETKG</sequence>
<name>A6NTK2_9FIRM</name>
<gene>
    <name evidence="2" type="ORF">BACCAP_01531</name>
</gene>
<accession>A6NTK2</accession>
<dbReference type="EMBL" id="AAXG02000010">
    <property type="protein sequence ID" value="EDN00765.1"/>
    <property type="molecule type" value="Genomic_DNA"/>
</dbReference>
<keyword evidence="3" id="KW-1185">Reference proteome</keyword>
<reference evidence="2 3" key="2">
    <citation type="submission" date="2007-06" db="EMBL/GenBank/DDBJ databases">
        <title>Draft genome sequence of Pseudoflavonifractor capillosus ATCC 29799.</title>
        <authorList>
            <person name="Sudarsanam P."/>
            <person name="Ley R."/>
            <person name="Guruge J."/>
            <person name="Turnbaugh P.J."/>
            <person name="Mahowald M."/>
            <person name="Liep D."/>
            <person name="Gordon J."/>
        </authorList>
    </citation>
    <scope>NUCLEOTIDE SEQUENCE [LARGE SCALE GENOMIC DNA]</scope>
    <source>
        <strain evidence="2 3">ATCC 29799</strain>
    </source>
</reference>
<feature type="region of interest" description="Disordered" evidence="1">
    <location>
        <begin position="1"/>
        <end position="29"/>
    </location>
</feature>
<dbReference type="AlphaFoldDB" id="A6NTK2"/>
<feature type="compositionally biased region" description="Gly residues" evidence="1">
    <location>
        <begin position="1"/>
        <end position="10"/>
    </location>
</feature>
<comment type="caution">
    <text evidence="2">The sequence shown here is derived from an EMBL/GenBank/DDBJ whole genome shotgun (WGS) entry which is preliminary data.</text>
</comment>
<evidence type="ECO:0000256" key="1">
    <source>
        <dbReference type="SAM" id="MobiDB-lite"/>
    </source>
</evidence>
<proteinExistence type="predicted"/>
<evidence type="ECO:0000313" key="2">
    <source>
        <dbReference type="EMBL" id="EDN00765.1"/>
    </source>
</evidence>
<organism evidence="2 3">
    <name type="scientific">Pseudoflavonifractor capillosus ATCC 29799</name>
    <dbReference type="NCBI Taxonomy" id="411467"/>
    <lineage>
        <taxon>Bacteria</taxon>
        <taxon>Bacillati</taxon>
        <taxon>Bacillota</taxon>
        <taxon>Clostridia</taxon>
        <taxon>Eubacteriales</taxon>
        <taxon>Oscillospiraceae</taxon>
        <taxon>Pseudoflavonifractor</taxon>
    </lineage>
</organism>
<reference evidence="2 3" key="1">
    <citation type="submission" date="2007-04" db="EMBL/GenBank/DDBJ databases">
        <authorList>
            <person name="Fulton L."/>
            <person name="Clifton S."/>
            <person name="Fulton B."/>
            <person name="Xu J."/>
            <person name="Minx P."/>
            <person name="Pepin K.H."/>
            <person name="Johnson M."/>
            <person name="Thiruvilangam P."/>
            <person name="Bhonagiri V."/>
            <person name="Nash W.E."/>
            <person name="Mardis E.R."/>
            <person name="Wilson R.K."/>
        </authorList>
    </citation>
    <scope>NUCLEOTIDE SEQUENCE [LARGE SCALE GENOMIC DNA]</scope>
    <source>
        <strain evidence="2 3">ATCC 29799</strain>
    </source>
</reference>